<protein>
    <submittedName>
        <fullName evidence="2">CHAD domain-containing protein</fullName>
    </submittedName>
</protein>
<dbReference type="PROSITE" id="PS51708">
    <property type="entry name" value="CHAD"/>
    <property type="match status" value="1"/>
</dbReference>
<organism evidence="2 3">
    <name type="scientific">Marinobacterium lutimaris</name>
    <dbReference type="NCBI Taxonomy" id="568106"/>
    <lineage>
        <taxon>Bacteria</taxon>
        <taxon>Pseudomonadati</taxon>
        <taxon>Pseudomonadota</taxon>
        <taxon>Gammaproteobacteria</taxon>
        <taxon>Oceanospirillales</taxon>
        <taxon>Oceanospirillaceae</taxon>
        <taxon>Marinobacterium</taxon>
    </lineage>
</organism>
<gene>
    <name evidence="2" type="ORF">SAMN05444390_106218</name>
</gene>
<dbReference type="InterPro" id="IPR038186">
    <property type="entry name" value="CHAD_dom_sf"/>
</dbReference>
<dbReference type="RefSeq" id="WP_104005448.1">
    <property type="nucleotide sequence ID" value="NZ_FNVQ01000006.1"/>
</dbReference>
<reference evidence="2 3" key="1">
    <citation type="submission" date="2016-10" db="EMBL/GenBank/DDBJ databases">
        <authorList>
            <person name="de Groot N.N."/>
        </authorList>
    </citation>
    <scope>NUCLEOTIDE SEQUENCE [LARGE SCALE GENOMIC DNA]</scope>
    <source>
        <strain evidence="2 3">DSM 22012</strain>
    </source>
</reference>
<dbReference type="AlphaFoldDB" id="A0A1H6DJX5"/>
<dbReference type="Pfam" id="PF05235">
    <property type="entry name" value="CHAD"/>
    <property type="match status" value="1"/>
</dbReference>
<proteinExistence type="predicted"/>
<dbReference type="SMART" id="SM00880">
    <property type="entry name" value="CHAD"/>
    <property type="match status" value="1"/>
</dbReference>
<dbReference type="InterPro" id="IPR007899">
    <property type="entry name" value="CHAD_dom"/>
</dbReference>
<dbReference type="PANTHER" id="PTHR39339:SF1">
    <property type="entry name" value="CHAD DOMAIN-CONTAINING PROTEIN"/>
    <property type="match status" value="1"/>
</dbReference>
<evidence type="ECO:0000313" key="3">
    <source>
        <dbReference type="Proteomes" id="UP000236745"/>
    </source>
</evidence>
<accession>A0A1H6DJX5</accession>
<dbReference type="PANTHER" id="PTHR39339">
    <property type="entry name" value="SLR1444 PROTEIN"/>
    <property type="match status" value="1"/>
</dbReference>
<sequence>MSNKKDVTAVVTKAGTNAGARVETTALDRRVLEAADDILDTSLQSLGQRDALGPVETIHHVRVGMKQLRAFLRLARPALADEHYVELNGLCRQLAADLSGQRDADVALETLKSLAPDEKALINRLENLLHCSAATSVSQPPDWQQIETRLLALKQQVHADLRPGMQCRTLEKTVSRSFRQSIQMWKQAQNDGSEEVLHEWRKLVKRAYYQSLLLCSDKKVKRLRRLKQLSDYLGDLHDLDMLAQRLESERRYFWLDELVRVCKRIDTERANLHRKSVQEGKALFRGKSGKTLAKRLVRKSSWC</sequence>
<keyword evidence="3" id="KW-1185">Reference proteome</keyword>
<name>A0A1H6DJX5_9GAMM</name>
<feature type="domain" description="CHAD" evidence="1">
    <location>
        <begin position="24"/>
        <end position="290"/>
    </location>
</feature>
<dbReference type="Gene3D" id="1.40.20.10">
    <property type="entry name" value="CHAD domain"/>
    <property type="match status" value="1"/>
</dbReference>
<dbReference type="Proteomes" id="UP000236745">
    <property type="component" value="Unassembled WGS sequence"/>
</dbReference>
<dbReference type="EMBL" id="FNVQ01000006">
    <property type="protein sequence ID" value="SEG85015.1"/>
    <property type="molecule type" value="Genomic_DNA"/>
</dbReference>
<evidence type="ECO:0000313" key="2">
    <source>
        <dbReference type="EMBL" id="SEG85015.1"/>
    </source>
</evidence>
<evidence type="ECO:0000259" key="1">
    <source>
        <dbReference type="PROSITE" id="PS51708"/>
    </source>
</evidence>
<dbReference type="OrthoDB" id="6087758at2"/>